<dbReference type="InterPro" id="IPR051910">
    <property type="entry name" value="ComF/GntX_DNA_util-trans"/>
</dbReference>
<dbReference type="PANTHER" id="PTHR47505:SF1">
    <property type="entry name" value="DNA UTILIZATION PROTEIN YHGH"/>
    <property type="match status" value="1"/>
</dbReference>
<dbReference type="CDD" id="cd06223">
    <property type="entry name" value="PRTases_typeI"/>
    <property type="match status" value="1"/>
</dbReference>
<dbReference type="Proteomes" id="UP000464468">
    <property type="component" value="Chromosome"/>
</dbReference>
<feature type="domain" description="Double zinc ribbon" evidence="3">
    <location>
        <begin position="11"/>
        <end position="68"/>
    </location>
</feature>
<dbReference type="InterPro" id="IPR000836">
    <property type="entry name" value="PRTase_dom"/>
</dbReference>
<reference evidence="4 5" key="1">
    <citation type="submission" date="2020-01" db="EMBL/GenBank/DDBJ databases">
        <title>Sphingomonas sp. C33 whole genome sequece.</title>
        <authorList>
            <person name="Park C."/>
        </authorList>
    </citation>
    <scope>NUCLEOTIDE SEQUENCE [LARGE SCALE GENOMIC DNA]</scope>
    <source>
        <strain evidence="4 5">C33</strain>
    </source>
</reference>
<name>A0A7Z2NW85_9SPHN</name>
<dbReference type="PANTHER" id="PTHR47505">
    <property type="entry name" value="DNA UTILIZATION PROTEIN YHGH"/>
    <property type="match status" value="1"/>
</dbReference>
<dbReference type="KEGG" id="schy:GVO57_09410"/>
<gene>
    <name evidence="4" type="ORF">GVO57_09410</name>
</gene>
<dbReference type="Pfam" id="PF00156">
    <property type="entry name" value="Pribosyltran"/>
    <property type="match status" value="1"/>
</dbReference>
<comment type="similarity">
    <text evidence="1">Belongs to the ComF/GntX family.</text>
</comment>
<feature type="domain" description="Phosphoribosyltransferase" evidence="2">
    <location>
        <begin position="192"/>
        <end position="243"/>
    </location>
</feature>
<dbReference type="RefSeq" id="WP_160592928.1">
    <property type="nucleotide sequence ID" value="NZ_CP047895.1"/>
</dbReference>
<sequence length="257" mass="27626">MLDRLWALVRDYALPPRCPACLAVMATADGFCPDCWRQLGFPHGAGCAACGADLPDGAQPGSRCAPCLAAPPDHDGIHAALYYGPVARGVAIRLKHGRRPAMARVMAGLMAGHAAREPDALLVPVPLHRWRLWRRGFNQSLLIARAIARRTGHRVAPNLIVRRRATPLLRGLGRRARHKALRGAFAVPSECRAELAGRTVLLVDDVHTSGATANGCARALKRAGAARVVLLCWARVRPDGPEDQDWPEAGDMRPGAA</sequence>
<organism evidence="4 5">
    <name type="scientific">Sphingomonas changnyeongensis</name>
    <dbReference type="NCBI Taxonomy" id="2698679"/>
    <lineage>
        <taxon>Bacteria</taxon>
        <taxon>Pseudomonadati</taxon>
        <taxon>Pseudomonadota</taxon>
        <taxon>Alphaproteobacteria</taxon>
        <taxon>Sphingomonadales</taxon>
        <taxon>Sphingomonadaceae</taxon>
        <taxon>Sphingomonas</taxon>
    </lineage>
</organism>
<dbReference type="InterPro" id="IPR029057">
    <property type="entry name" value="PRTase-like"/>
</dbReference>
<accession>A0A7Z2NW85</accession>
<dbReference type="InterPro" id="IPR044005">
    <property type="entry name" value="DZR_2"/>
</dbReference>
<evidence type="ECO:0000313" key="5">
    <source>
        <dbReference type="Proteomes" id="UP000464468"/>
    </source>
</evidence>
<dbReference type="Gene3D" id="3.40.50.2020">
    <property type="match status" value="1"/>
</dbReference>
<proteinExistence type="inferred from homology"/>
<dbReference type="AlphaFoldDB" id="A0A7Z2NW85"/>
<keyword evidence="5" id="KW-1185">Reference proteome</keyword>
<evidence type="ECO:0000259" key="2">
    <source>
        <dbReference type="Pfam" id="PF00156"/>
    </source>
</evidence>
<dbReference type="Pfam" id="PF18912">
    <property type="entry name" value="DZR_2"/>
    <property type="match status" value="1"/>
</dbReference>
<dbReference type="EMBL" id="CP047895">
    <property type="protein sequence ID" value="QHL90998.1"/>
    <property type="molecule type" value="Genomic_DNA"/>
</dbReference>
<evidence type="ECO:0000256" key="1">
    <source>
        <dbReference type="ARBA" id="ARBA00008007"/>
    </source>
</evidence>
<protein>
    <submittedName>
        <fullName evidence="4">ComF family protein</fullName>
    </submittedName>
</protein>
<evidence type="ECO:0000313" key="4">
    <source>
        <dbReference type="EMBL" id="QHL90998.1"/>
    </source>
</evidence>
<evidence type="ECO:0000259" key="3">
    <source>
        <dbReference type="Pfam" id="PF18912"/>
    </source>
</evidence>
<dbReference type="SUPFAM" id="SSF53271">
    <property type="entry name" value="PRTase-like"/>
    <property type="match status" value="1"/>
</dbReference>